<evidence type="ECO:0000313" key="4">
    <source>
        <dbReference type="Proteomes" id="UP000000270"/>
    </source>
</evidence>
<keyword evidence="2" id="KW-0472">Membrane</keyword>
<dbReference type="eggNOG" id="COG0840">
    <property type="taxonomic scope" value="Bacteria"/>
</dbReference>
<feature type="transmembrane region" description="Helical" evidence="2">
    <location>
        <begin position="182"/>
        <end position="204"/>
    </location>
</feature>
<evidence type="ECO:0000313" key="3">
    <source>
        <dbReference type="EMBL" id="BAF88977.1"/>
    </source>
</evidence>
<evidence type="ECO:0000256" key="2">
    <source>
        <dbReference type="SAM" id="Phobius"/>
    </source>
</evidence>
<evidence type="ECO:0000256" key="1">
    <source>
        <dbReference type="SAM" id="MobiDB-lite"/>
    </source>
</evidence>
<gene>
    <name evidence="3" type="ordered locus">AZC_2979</name>
</gene>
<reference evidence="3 4" key="3">
    <citation type="journal article" date="2008" name="BMC Genomics">
        <title>The genome of the versatile nitrogen fixer Azorhizobium caulinodans ORS571.</title>
        <authorList>
            <person name="Lee KB."/>
            <person name="Backer P.D."/>
            <person name="Aono T."/>
            <person name="Liu CT."/>
            <person name="Suzuki S."/>
            <person name="Suzuki T."/>
            <person name="Kaneko T."/>
            <person name="Yamada M."/>
            <person name="Tabata S."/>
            <person name="Kupfer D.M."/>
            <person name="Najar F.Z."/>
            <person name="Wiley G.B."/>
            <person name="Roe B."/>
            <person name="Binnewies T.T."/>
            <person name="Ussery D.W."/>
            <person name="D'Haeze W."/>
            <person name="Herder J.D."/>
            <person name="Gevers D."/>
            <person name="Vereecke D."/>
            <person name="Holsters M."/>
            <person name="Oyaizu H."/>
        </authorList>
    </citation>
    <scope>NUCLEOTIDE SEQUENCE [LARGE SCALE GENOMIC DNA]</scope>
    <source>
        <strain evidence="4">ATCC 43989 / DSM 5975 / JCM 20966 / LMG 6465 / NBRC 14845 / NCIMB 13405 / ORS 571</strain>
    </source>
</reference>
<dbReference type="Proteomes" id="UP000000270">
    <property type="component" value="Chromosome"/>
</dbReference>
<reference evidence="3 4" key="5">
    <citation type="journal article" date="2010" name="Appl. Environ. Microbiol.">
        <title>phrR-like gene praR of Azorhizobium caulinodans ORS571 is essential for symbiosis with Sesbania rostrata and is involved in expression of reb genes.</title>
        <authorList>
            <person name="Akiba N."/>
            <person name="Aono T."/>
            <person name="Toyazaki H."/>
            <person name="Sato S."/>
            <person name="Oyaizu H."/>
        </authorList>
    </citation>
    <scope>NUCLEOTIDE SEQUENCE [LARGE SCALE GENOMIC DNA]</scope>
    <source>
        <strain evidence="4">ATCC 43989 / DSM 5975 / JCM 20966 / LMG 6465 / NBRC 14845 / NCIMB 13405 / ORS 571</strain>
    </source>
</reference>
<dbReference type="KEGG" id="azc:AZC_2979"/>
<reference evidence="3 4" key="1">
    <citation type="journal article" date="2007" name="Appl. Environ. Microbiol.">
        <title>Rhizobial factors required for stem nodule maturation and maintenance in Sesbania rostrata-Azorhizobium caulinodans ORS571 symbiosis.</title>
        <authorList>
            <person name="Suzuki S."/>
            <person name="Aono T."/>
            <person name="Lee KB."/>
            <person name="Suzuki T."/>
            <person name="Liu CT."/>
            <person name="Miwa H."/>
            <person name="Wakao S."/>
            <person name="Iki T."/>
            <person name="Oyaizu H."/>
        </authorList>
    </citation>
    <scope>NUCLEOTIDE SEQUENCE [LARGE SCALE GENOMIC DNA]</scope>
    <source>
        <strain evidence="4">ATCC 43989 / DSM 5975 / JCM 20966 / LMG 6465 / NBRC 14845 / NCIMB 13405 / ORS 571</strain>
    </source>
</reference>
<reference evidence="3 4" key="6">
    <citation type="journal article" date="2011" name="Appl. Environ. Microbiol.">
        <title>Involvement of the azorhizobial chromosome partition gene (parA) in the onset of bacteroid differentiation during Sesbania rostrata stem nodule development.</title>
        <authorList>
            <person name="Liu CT."/>
            <person name="Lee KB."/>
            <person name="Wang YS."/>
            <person name="Peng MH."/>
            <person name="Lee KT."/>
            <person name="Suzuki S."/>
            <person name="Suzuki T."/>
            <person name="Oyaizu H."/>
        </authorList>
    </citation>
    <scope>NUCLEOTIDE SEQUENCE [LARGE SCALE GENOMIC DNA]</scope>
    <source>
        <strain evidence="4">ATCC 43989 / DSM 5975 / JCM 20966 / LMG 6465 / NBRC 14845 / NCIMB 13405 / ORS 571</strain>
    </source>
</reference>
<reference evidence="3 4" key="4">
    <citation type="journal article" date="2009" name="Appl. Environ. Microbiol.">
        <title>Comparative genome-wide transcriptional profiling of Azorhizobium caulinodans ORS571 grown under free-living and symbiotic conditions.</title>
        <authorList>
            <person name="Tsukada S."/>
            <person name="Aono T."/>
            <person name="Akiba N."/>
            <person name="Lee KB."/>
            <person name="Liu CT."/>
            <person name="Toyazaki H."/>
            <person name="Oyaizu H."/>
        </authorList>
    </citation>
    <scope>NUCLEOTIDE SEQUENCE [LARGE SCALE GENOMIC DNA]</scope>
    <source>
        <strain evidence="4">ATCC 43989 / DSM 5975 / JCM 20966 / LMG 6465 / NBRC 14845 / NCIMB 13405 / ORS 571</strain>
    </source>
</reference>
<sequence>MLMTNRLPAPWLAVALALGLGAASIGGGIYSSVQALAIARGAQAVSEGPAHAMRLLTDADRLLMDGLSELYRQDRFPAQAGARGATVRTAEAAHRFSMQLIATARLSPILADRLKDIEDDFNRAVRRACSRGGAEEGPDAGLCAPALRRVHDGLSVLRNELADMTLAHREELERDAAANTRITLIAALAATLSLVVIVLMRLSAARGSAGPSRATQAADLAAAVDHKVRSVQAETMPVPPGLPSARICAADTSRPSAGTPQRGEPQGLRAGPQRRASQGHPHLEQAWVPSPMP</sequence>
<dbReference type="EMBL" id="AP009384">
    <property type="protein sequence ID" value="BAF88977.1"/>
    <property type="molecule type" value="Genomic_DNA"/>
</dbReference>
<organism evidence="3 4">
    <name type="scientific">Azorhizobium caulinodans (strain ATCC 43989 / DSM 5975 / JCM 20966 / LMG 6465 / NBRC 14845 / NCIMB 13405 / ORS 571)</name>
    <dbReference type="NCBI Taxonomy" id="438753"/>
    <lineage>
        <taxon>Bacteria</taxon>
        <taxon>Pseudomonadati</taxon>
        <taxon>Pseudomonadota</taxon>
        <taxon>Alphaproteobacteria</taxon>
        <taxon>Hyphomicrobiales</taxon>
        <taxon>Xanthobacteraceae</taxon>
        <taxon>Azorhizobium</taxon>
    </lineage>
</organism>
<keyword evidence="4" id="KW-1185">Reference proteome</keyword>
<feature type="region of interest" description="Disordered" evidence="1">
    <location>
        <begin position="231"/>
        <end position="293"/>
    </location>
</feature>
<accession>A8IDR0</accession>
<reference evidence="4" key="2">
    <citation type="submission" date="2007-04" db="EMBL/GenBank/DDBJ databases">
        <title>Complete genome sequence of the nitrogen-fixing bacterium Azorhizobium caulinodans ORS571.</title>
        <authorList>
            <person name="Lee K.B."/>
            <person name="Backer P.D."/>
            <person name="Aono T."/>
            <person name="Liu C.T."/>
            <person name="Suzuki S."/>
            <person name="Suzuki T."/>
            <person name="Kaneko T."/>
            <person name="Yamada M."/>
            <person name="Tabata S."/>
            <person name="Kupfer D.M."/>
            <person name="Najar F.Z."/>
            <person name="Wiley G.B."/>
            <person name="Roe B."/>
            <person name="Binnewies T."/>
            <person name="Ussery D."/>
            <person name="Vereecke D."/>
            <person name="Gevers D."/>
            <person name="Holsters M."/>
            <person name="Oyaizu H."/>
        </authorList>
    </citation>
    <scope>NUCLEOTIDE SEQUENCE [LARGE SCALE GENOMIC DNA]</scope>
    <source>
        <strain evidence="4">ATCC 43989 / DSM 5975 / JCM 20966 / LMG 6465 / NBRC 14845 / NCIMB 13405 / ORS 571</strain>
    </source>
</reference>
<dbReference type="HOGENOM" id="CLU_948805_0_0_5"/>
<dbReference type="AlphaFoldDB" id="A8IDR0"/>
<protein>
    <submittedName>
        <fullName evidence="3">Uncharacterized protein</fullName>
    </submittedName>
</protein>
<keyword evidence="2" id="KW-0812">Transmembrane</keyword>
<name>A8IDR0_AZOC5</name>
<proteinExistence type="predicted"/>
<keyword evidence="2" id="KW-1133">Transmembrane helix</keyword>